<reference evidence="1" key="1">
    <citation type="journal article" date="2017" name="PLoS Genet.">
        <title>A highly specific phage defense system is a conserved feature of the Vibrio cholerae mobilome.</title>
        <authorList>
            <person name="O'Hara B.J."/>
            <person name="Barth Z.K."/>
            <person name="McKitterick A.C."/>
            <person name="Seed K.D."/>
        </authorList>
    </citation>
    <scope>NUCLEOTIDE SEQUENCE</scope>
    <source>
        <strain evidence="1">KS39</strain>
    </source>
</reference>
<organism evidence="1">
    <name type="scientific">Vibrio cholerae serotype O1 biovar El Tor</name>
    <dbReference type="NCBI Taxonomy" id="686"/>
    <lineage>
        <taxon>Bacteria</taxon>
        <taxon>Pseudomonadati</taxon>
        <taxon>Pseudomonadota</taxon>
        <taxon>Gammaproteobacteria</taxon>
        <taxon>Vibrionales</taxon>
        <taxon>Vibrionaceae</taxon>
        <taxon>Vibrio</taxon>
    </lineage>
</organism>
<protein>
    <submittedName>
        <fullName evidence="1">Uncharacterized protein</fullName>
    </submittedName>
</protein>
<dbReference type="AlphaFoldDB" id="A0A1Z2R931"/>
<accession>A0A1Z2R931</accession>
<evidence type="ECO:0000313" key="1">
    <source>
        <dbReference type="EMBL" id="ASA40217.1"/>
    </source>
</evidence>
<proteinExistence type="predicted"/>
<dbReference type="EMBL" id="MF176135">
    <property type="protein sequence ID" value="ASA40217.1"/>
    <property type="molecule type" value="Genomic_DNA"/>
</dbReference>
<name>A0A1Z2R931_VIBCE</name>
<sequence length="225" mass="25578">MSELTFKFENTTVTINTHEIEGQTLYKAQDLLKGYGMDTKKCNDTLRNWKNSKTVEFTVLKGRYGGTYLTKRQCLKLASYVSEDFEEAVYEAFEAAASGDGNKAVDIATSKVITPELLNKLNFWTPLLHKEITAWSARNRKGKFGYTMIYNHIVNKVVTNIYTKELKKSHSISSMKDYLIKQNHVEGLGAYIAMCELLVPLLQANSDYELLKSVFVETPKLYKAA</sequence>